<evidence type="ECO:0000313" key="2">
    <source>
        <dbReference type="EMBL" id="OHA22815.1"/>
    </source>
</evidence>
<comment type="caution">
    <text evidence="2">The sequence shown here is derived from an EMBL/GenBank/DDBJ whole genome shotgun (WGS) entry which is preliminary data.</text>
</comment>
<feature type="region of interest" description="Disordered" evidence="1">
    <location>
        <begin position="1"/>
        <end position="24"/>
    </location>
</feature>
<dbReference type="EMBL" id="MHRK01000047">
    <property type="protein sequence ID" value="OHA22815.1"/>
    <property type="molecule type" value="Genomic_DNA"/>
</dbReference>
<name>A0A1G2MFW7_9BACT</name>
<protein>
    <submittedName>
        <fullName evidence="2">Uncharacterized protein</fullName>
    </submittedName>
</protein>
<feature type="compositionally biased region" description="Polar residues" evidence="1">
    <location>
        <begin position="8"/>
        <end position="22"/>
    </location>
</feature>
<gene>
    <name evidence="2" type="ORF">A3C72_02780</name>
</gene>
<reference evidence="2 3" key="1">
    <citation type="journal article" date="2016" name="Nat. Commun.">
        <title>Thousands of microbial genomes shed light on interconnected biogeochemical processes in an aquifer system.</title>
        <authorList>
            <person name="Anantharaman K."/>
            <person name="Brown C.T."/>
            <person name="Hug L.A."/>
            <person name="Sharon I."/>
            <person name="Castelle C.J."/>
            <person name="Probst A.J."/>
            <person name="Thomas B.C."/>
            <person name="Singh A."/>
            <person name="Wilkins M.J."/>
            <person name="Karaoz U."/>
            <person name="Brodie E.L."/>
            <person name="Williams K.H."/>
            <person name="Hubbard S.S."/>
            <person name="Banfield J.F."/>
        </authorList>
    </citation>
    <scope>NUCLEOTIDE SEQUENCE [LARGE SCALE GENOMIC DNA]</scope>
</reference>
<accession>A0A1G2MFW7</accession>
<dbReference type="Proteomes" id="UP000177130">
    <property type="component" value="Unassembled WGS sequence"/>
</dbReference>
<proteinExistence type="predicted"/>
<sequence>MSEEMPSENASGAENQQESTNELIERFRNQPIEQYKIELIRKADVIENRIRHVKDLIQEYDGTHGDMSSIFTGRLGAIGRKLDEMEEALDFNLKSVAFMKSQEK</sequence>
<evidence type="ECO:0000256" key="1">
    <source>
        <dbReference type="SAM" id="MobiDB-lite"/>
    </source>
</evidence>
<organism evidence="2 3">
    <name type="scientific">Candidatus Taylorbacteria bacterium RIFCSPHIGHO2_02_FULL_43_32b</name>
    <dbReference type="NCBI Taxonomy" id="1802306"/>
    <lineage>
        <taxon>Bacteria</taxon>
        <taxon>Candidatus Tayloriibacteriota</taxon>
    </lineage>
</organism>
<dbReference type="AlphaFoldDB" id="A0A1G2MFW7"/>
<evidence type="ECO:0000313" key="3">
    <source>
        <dbReference type="Proteomes" id="UP000177130"/>
    </source>
</evidence>